<feature type="active site" description="Nucleophile" evidence="5">
    <location>
        <position position="422"/>
    </location>
</feature>
<evidence type="ECO:0000313" key="8">
    <source>
        <dbReference type="EMBL" id="GAB1223589.1"/>
    </source>
</evidence>
<dbReference type="Pfam" id="PF13606">
    <property type="entry name" value="Ank_3"/>
    <property type="match status" value="1"/>
</dbReference>
<dbReference type="SUPFAM" id="SSF48403">
    <property type="entry name" value="Ankyrin repeat"/>
    <property type="match status" value="1"/>
</dbReference>
<organism evidence="8 9">
    <name type="scientific">Entamoeba nuttalli</name>
    <dbReference type="NCBI Taxonomy" id="412467"/>
    <lineage>
        <taxon>Eukaryota</taxon>
        <taxon>Amoebozoa</taxon>
        <taxon>Evosea</taxon>
        <taxon>Archamoebae</taxon>
        <taxon>Mastigamoebida</taxon>
        <taxon>Entamoebidae</taxon>
        <taxon>Entamoeba</taxon>
    </lineage>
</organism>
<dbReference type="InterPro" id="IPR002110">
    <property type="entry name" value="Ankyrin_rpt"/>
</dbReference>
<evidence type="ECO:0000313" key="9">
    <source>
        <dbReference type="Proteomes" id="UP001628156"/>
    </source>
</evidence>
<accession>A0ABQ0DLA4</accession>
<keyword evidence="4" id="KW-0040">ANK repeat</keyword>
<dbReference type="InterPro" id="IPR036770">
    <property type="entry name" value="Ankyrin_rpt-contain_sf"/>
</dbReference>
<feature type="compositionally biased region" description="Basic and acidic residues" evidence="6">
    <location>
        <begin position="253"/>
        <end position="272"/>
    </location>
</feature>
<evidence type="ECO:0000256" key="4">
    <source>
        <dbReference type="PROSITE-ProRule" id="PRU00023"/>
    </source>
</evidence>
<evidence type="ECO:0000256" key="6">
    <source>
        <dbReference type="SAM" id="MobiDB-lite"/>
    </source>
</evidence>
<dbReference type="SMART" id="SM00248">
    <property type="entry name" value="ANK"/>
    <property type="match status" value="4"/>
</dbReference>
<evidence type="ECO:0000256" key="3">
    <source>
        <dbReference type="ARBA" id="ARBA00023422"/>
    </source>
</evidence>
<evidence type="ECO:0000259" key="7">
    <source>
        <dbReference type="PROSITE" id="PS51635"/>
    </source>
</evidence>
<evidence type="ECO:0000256" key="5">
    <source>
        <dbReference type="PROSITE-ProRule" id="PRU01161"/>
    </source>
</evidence>
<comment type="catalytic activity">
    <reaction evidence="3">
        <text>a 1,2-diacyl-sn-glycero-3-phosphocholine + H2O = a 1-acyl-sn-glycero-3-phosphocholine + a fatty acid + H(+)</text>
        <dbReference type="Rhea" id="RHEA:15801"/>
        <dbReference type="ChEBI" id="CHEBI:15377"/>
        <dbReference type="ChEBI" id="CHEBI:15378"/>
        <dbReference type="ChEBI" id="CHEBI:28868"/>
        <dbReference type="ChEBI" id="CHEBI:57643"/>
        <dbReference type="ChEBI" id="CHEBI:58168"/>
        <dbReference type="EC" id="3.1.1.4"/>
    </reaction>
    <physiologicalReaction direction="left-to-right" evidence="3">
        <dbReference type="Rhea" id="RHEA:15802"/>
    </physiologicalReaction>
</comment>
<feature type="repeat" description="ANK" evidence="4">
    <location>
        <begin position="153"/>
        <end position="185"/>
    </location>
</feature>
<evidence type="ECO:0000256" key="2">
    <source>
        <dbReference type="ARBA" id="ARBA00023098"/>
    </source>
</evidence>
<protein>
    <recommendedName>
        <fullName evidence="1">phospholipase A2</fullName>
        <ecNumber evidence="1">3.1.1.4</ecNumber>
    </recommendedName>
</protein>
<sequence length="675" mass="76872">MFLSKPTQEQKAEELIDCLRKKRSETVLKELENSKENDWIKTTLKGFKLLRLASQIDSVGVVSYIIEHYPERLNYQDVYGKSCLFYAVEQEQWSTVKYLISKNINYYMADKNGNSLLHILAKIKVKKEYEAIYFELVQKLVSHRRIVRGKNVLGETPLHIACLNSHKKLIQLLIDNKSLIHCKTEKGLTPWDYCQFSDKICIDLSTMNDPDDGTPNSVSPFSNESFSDSEQSGGNKLSKGQEMLSPRYVSIKKSHETPLETKNTKEVKEIKPNKSQSILHLKSKSDIPPEVETSTTLDLKEEHKSKNTTPREEETTEQKGNQNQENNEKDAISKIDYKKYKKYNIDEEKYKKFEALATKFAGYLNPPKPLPPKAPYQKGDKFRILSLDGGGIKCIYQCAILQRILDKFPDFFEKIDVITGVSASSVPCVAIALGYDLLSVEKMMEDMLCETFSRIINKGGIVGHQYSNKFLFVMGDKVFGDLTMDKLTRKVCIPSYLTDTGKDDPHRTSLAKFYNNFLGEEVPYSLTEVCIQSAAAPGYFGSVNAHLDGGVIINEPCGGVLSYVIGEYGLNVDIKDISVLSIGAGYPAIPYIPEEELREAGPVKWTLHMPDLQIESRKSFIEFEGKYLLGDRFFRLNPKLPYQIDLDYCKDVELIKSMGDNLDLTETFKWIEQNW</sequence>
<feature type="compositionally biased region" description="Polar residues" evidence="6">
    <location>
        <begin position="214"/>
        <end position="235"/>
    </location>
</feature>
<feature type="region of interest" description="Disordered" evidence="6">
    <location>
        <begin position="211"/>
        <end position="330"/>
    </location>
</feature>
<keyword evidence="5" id="KW-0378">Hydrolase</keyword>
<proteinExistence type="predicted"/>
<feature type="compositionally biased region" description="Basic and acidic residues" evidence="6">
    <location>
        <begin position="298"/>
        <end position="317"/>
    </location>
</feature>
<dbReference type="EC" id="3.1.1.4" evidence="1"/>
<dbReference type="CDD" id="cd07213">
    <property type="entry name" value="Pat17_PNPLA8_PNPLA9_like1"/>
    <property type="match status" value="1"/>
</dbReference>
<keyword evidence="5" id="KW-0442">Lipid degradation</keyword>
<dbReference type="EMBL" id="BAAFRS010000154">
    <property type="protein sequence ID" value="GAB1223589.1"/>
    <property type="molecule type" value="Genomic_DNA"/>
</dbReference>
<reference evidence="8 9" key="1">
    <citation type="journal article" date="2019" name="PLoS Negl. Trop. Dis.">
        <title>Whole genome sequencing of Entamoeba nuttalli reveals mammalian host-related molecular signatures and a novel octapeptide-repeat surface protein.</title>
        <authorList>
            <person name="Tanaka M."/>
            <person name="Makiuchi T."/>
            <person name="Komiyama T."/>
            <person name="Shiina T."/>
            <person name="Osaki K."/>
            <person name="Tachibana H."/>
        </authorList>
    </citation>
    <scope>NUCLEOTIDE SEQUENCE [LARGE SCALE GENOMIC DNA]</scope>
    <source>
        <strain evidence="8 9">P19-061405</strain>
    </source>
</reference>
<gene>
    <name evidence="8" type="ORF">ENUP19_0154G0020</name>
</gene>
<dbReference type="InterPro" id="IPR047156">
    <property type="entry name" value="Teg/CotR/CapV-like"/>
</dbReference>
<dbReference type="PANTHER" id="PTHR24138:SF10">
    <property type="entry name" value="PHOSPHOLIPASE A2"/>
    <property type="match status" value="1"/>
</dbReference>
<keyword evidence="2 5" id="KW-0443">Lipid metabolism</keyword>
<comment type="caution">
    <text evidence="8">The sequence shown here is derived from an EMBL/GenBank/DDBJ whole genome shotgun (WGS) entry which is preliminary data.</text>
</comment>
<feature type="active site" description="Proton acceptor" evidence="5">
    <location>
        <position position="548"/>
    </location>
</feature>
<feature type="short sequence motif" description="DGA/G" evidence="5">
    <location>
        <begin position="548"/>
        <end position="550"/>
    </location>
</feature>
<dbReference type="Pfam" id="PF01734">
    <property type="entry name" value="Patatin"/>
    <property type="match status" value="1"/>
</dbReference>
<dbReference type="PROSITE" id="PS50297">
    <property type="entry name" value="ANK_REP_REGION"/>
    <property type="match status" value="1"/>
</dbReference>
<comment type="caution">
    <text evidence="5">Lacks conserved residue(s) required for the propagation of feature annotation.</text>
</comment>
<keyword evidence="9" id="KW-1185">Reference proteome</keyword>
<dbReference type="Gene3D" id="3.40.1090.10">
    <property type="entry name" value="Cytosolic phospholipase A2 catalytic domain"/>
    <property type="match status" value="1"/>
</dbReference>
<dbReference type="PROSITE" id="PS50088">
    <property type="entry name" value="ANK_REPEAT"/>
    <property type="match status" value="1"/>
</dbReference>
<dbReference type="SUPFAM" id="SSF52151">
    <property type="entry name" value="FabD/lysophospholipase-like"/>
    <property type="match status" value="1"/>
</dbReference>
<dbReference type="InterPro" id="IPR016035">
    <property type="entry name" value="Acyl_Trfase/lysoPLipase"/>
</dbReference>
<evidence type="ECO:0000256" key="1">
    <source>
        <dbReference type="ARBA" id="ARBA00013278"/>
    </source>
</evidence>
<dbReference type="InterPro" id="IPR002641">
    <property type="entry name" value="PNPLA_dom"/>
</dbReference>
<dbReference type="Gene3D" id="1.25.40.20">
    <property type="entry name" value="Ankyrin repeat-containing domain"/>
    <property type="match status" value="2"/>
</dbReference>
<dbReference type="Proteomes" id="UP001628156">
    <property type="component" value="Unassembled WGS sequence"/>
</dbReference>
<dbReference type="PROSITE" id="PS51635">
    <property type="entry name" value="PNPLA"/>
    <property type="match status" value="1"/>
</dbReference>
<dbReference type="PANTHER" id="PTHR24138">
    <property type="entry name" value="INTRACELLLAR PHOSPHOLIPASE A FAMILY"/>
    <property type="match status" value="1"/>
</dbReference>
<name>A0ABQ0DLA4_9EUKA</name>
<feature type="domain" description="PNPLA" evidence="7">
    <location>
        <begin position="385"/>
        <end position="561"/>
    </location>
</feature>